<dbReference type="InterPro" id="IPR048661">
    <property type="entry name" value="CPL1-like"/>
</dbReference>
<evidence type="ECO:0000256" key="1">
    <source>
        <dbReference type="SAM" id="MobiDB-lite"/>
    </source>
</evidence>
<feature type="region of interest" description="Disordered" evidence="1">
    <location>
        <begin position="267"/>
        <end position="290"/>
    </location>
</feature>
<dbReference type="InterPro" id="IPR038955">
    <property type="entry name" value="PriA/CPL1_fungi"/>
</dbReference>
<evidence type="ECO:0000313" key="5">
    <source>
        <dbReference type="Proteomes" id="UP000237144"/>
    </source>
</evidence>
<dbReference type="Pfam" id="PF21671">
    <property type="entry name" value="CPL1-like"/>
    <property type="match status" value="1"/>
</dbReference>
<feature type="domain" description="Protein CPL1-like" evidence="3">
    <location>
        <begin position="316"/>
        <end position="383"/>
    </location>
</feature>
<organism evidence="4 5">
    <name type="scientific">Rhodotorula taiwanensis</name>
    <dbReference type="NCBI Taxonomy" id="741276"/>
    <lineage>
        <taxon>Eukaryota</taxon>
        <taxon>Fungi</taxon>
        <taxon>Dikarya</taxon>
        <taxon>Basidiomycota</taxon>
        <taxon>Pucciniomycotina</taxon>
        <taxon>Microbotryomycetes</taxon>
        <taxon>Sporidiobolales</taxon>
        <taxon>Sporidiobolaceae</taxon>
        <taxon>Rhodotorula</taxon>
    </lineage>
</organism>
<evidence type="ECO:0000313" key="4">
    <source>
        <dbReference type="EMBL" id="POY73947.1"/>
    </source>
</evidence>
<dbReference type="PANTHER" id="PTHR35192:SF2">
    <property type="entry name" value="APPLE DOMAIN-CONTAINING PROTEIN"/>
    <property type="match status" value="1"/>
</dbReference>
<evidence type="ECO:0000259" key="3">
    <source>
        <dbReference type="Pfam" id="PF21671"/>
    </source>
</evidence>
<comment type="caution">
    <text evidence="4">The sequence shown here is derived from an EMBL/GenBank/DDBJ whole genome shotgun (WGS) entry which is preliminary data.</text>
</comment>
<gene>
    <name evidence="4" type="ORF">BMF94_2990</name>
</gene>
<dbReference type="Proteomes" id="UP000237144">
    <property type="component" value="Unassembled WGS sequence"/>
</dbReference>
<dbReference type="AlphaFoldDB" id="A0A2S5BB10"/>
<sequence>MHAQQNMSAVFAVAALLVSIANAQPGRFPCGKSTPNQQVCDLLSHPTARRGVLVPIDSECVEAGSRTDKGVTSDSYGRRSAWARRGSRLSRSVFGGGTNLPNAAEQQNRLRAGSDAPVFCACASRCTSDLQCDFGSCTGSASSPGVCVGGLGDPCEGSDGPDDSLCAGNLGCQVDVTGGGDAGGEAARYVCGGAGADCSFSGNYESSSRPNHLACVSGAFASLLPPCSHHLTSPNPIAGWCNPSSLSCDTRSQSVMARVQSDQRVYRGVRGDDGAEDAAQHASRRKSIPLPDGSACPAGFSACPIPRKNSPSDYLFACFDFLSSETHCGGCHDVGAGFWQERQPGVDCTQLPGVASASCVNGQCQIVSCSDGHQYDRDLSVCVPMRYW</sequence>
<dbReference type="EMBL" id="PJQD01000031">
    <property type="protein sequence ID" value="POY73947.1"/>
    <property type="molecule type" value="Genomic_DNA"/>
</dbReference>
<proteinExistence type="predicted"/>
<protein>
    <recommendedName>
        <fullName evidence="3">Protein CPL1-like domain-containing protein</fullName>
    </recommendedName>
</protein>
<dbReference type="PANTHER" id="PTHR35192">
    <property type="entry name" value="PROTEIN, PUTATIVE-RELATED"/>
    <property type="match status" value="1"/>
</dbReference>
<accession>A0A2S5BB10</accession>
<name>A0A2S5BB10_9BASI</name>
<evidence type="ECO:0000256" key="2">
    <source>
        <dbReference type="SAM" id="SignalP"/>
    </source>
</evidence>
<keyword evidence="5" id="KW-1185">Reference proteome</keyword>
<feature type="signal peptide" evidence="2">
    <location>
        <begin position="1"/>
        <end position="23"/>
    </location>
</feature>
<dbReference type="OrthoDB" id="439917at2759"/>
<reference evidence="4 5" key="1">
    <citation type="journal article" date="2018" name="Front. Microbiol.">
        <title>Prospects for Fungal Bioremediation of Acidic Radioactive Waste Sites: Characterization and Genome Sequence of Rhodotorula taiwanensis MD1149.</title>
        <authorList>
            <person name="Tkavc R."/>
            <person name="Matrosova V.Y."/>
            <person name="Grichenko O.E."/>
            <person name="Gostincar C."/>
            <person name="Volpe R.P."/>
            <person name="Klimenkova P."/>
            <person name="Gaidamakova E.K."/>
            <person name="Zhou C.E."/>
            <person name="Stewart B.J."/>
            <person name="Lyman M.G."/>
            <person name="Malfatti S.A."/>
            <person name="Rubinfeld B."/>
            <person name="Courtot M."/>
            <person name="Singh J."/>
            <person name="Dalgard C.L."/>
            <person name="Hamilton T."/>
            <person name="Frey K.G."/>
            <person name="Gunde-Cimerman N."/>
            <person name="Dugan L."/>
            <person name="Daly M.J."/>
        </authorList>
    </citation>
    <scope>NUCLEOTIDE SEQUENCE [LARGE SCALE GENOMIC DNA]</scope>
    <source>
        <strain evidence="4 5">MD1149</strain>
    </source>
</reference>
<feature type="chain" id="PRO_5015658829" description="Protein CPL1-like domain-containing protein" evidence="2">
    <location>
        <begin position="24"/>
        <end position="388"/>
    </location>
</feature>
<keyword evidence="2" id="KW-0732">Signal</keyword>